<protein>
    <submittedName>
        <fullName evidence="2">Helix-turn-helix protein</fullName>
    </submittedName>
</protein>
<keyword evidence="3" id="KW-1185">Reference proteome</keyword>
<gene>
    <name evidence="2" type="ORF">DFR50_10879</name>
</gene>
<dbReference type="CDD" id="cd00093">
    <property type="entry name" value="HTH_XRE"/>
    <property type="match status" value="1"/>
</dbReference>
<dbReference type="EMBL" id="QNRK01000008">
    <property type="protein sequence ID" value="RBP15522.1"/>
    <property type="molecule type" value="Genomic_DNA"/>
</dbReference>
<comment type="caution">
    <text evidence="2">The sequence shown here is derived from an EMBL/GenBank/DDBJ whole genome shotgun (WGS) entry which is preliminary data.</text>
</comment>
<accession>A0A366FLI8</accession>
<sequence length="99" mass="10318">MAAPRVTTQQIKAARALLGWSQTELAKASGLSIPTIKRIESKTGGLSGRPDTSSRIVSALESAGADFIPENGGGVGVRLREGRKAETIALENLNASNDE</sequence>
<dbReference type="PROSITE" id="PS50943">
    <property type="entry name" value="HTH_CROC1"/>
    <property type="match status" value="1"/>
</dbReference>
<dbReference type="GO" id="GO:0003677">
    <property type="term" value="F:DNA binding"/>
    <property type="evidence" value="ECO:0007669"/>
    <property type="project" value="InterPro"/>
</dbReference>
<dbReference type="Proteomes" id="UP000253529">
    <property type="component" value="Unassembled WGS sequence"/>
</dbReference>
<organism evidence="2 3">
    <name type="scientific">Roseiarcus fermentans</name>
    <dbReference type="NCBI Taxonomy" id="1473586"/>
    <lineage>
        <taxon>Bacteria</taxon>
        <taxon>Pseudomonadati</taxon>
        <taxon>Pseudomonadota</taxon>
        <taxon>Alphaproteobacteria</taxon>
        <taxon>Hyphomicrobiales</taxon>
        <taxon>Roseiarcaceae</taxon>
        <taxon>Roseiarcus</taxon>
    </lineage>
</organism>
<dbReference type="RefSeq" id="WP_245427480.1">
    <property type="nucleotide sequence ID" value="NZ_QNRK01000008.1"/>
</dbReference>
<reference evidence="2 3" key="1">
    <citation type="submission" date="2018-06" db="EMBL/GenBank/DDBJ databases">
        <title>Genomic Encyclopedia of Type Strains, Phase IV (KMG-IV): sequencing the most valuable type-strain genomes for metagenomic binning, comparative biology and taxonomic classification.</title>
        <authorList>
            <person name="Goeker M."/>
        </authorList>
    </citation>
    <scope>NUCLEOTIDE SEQUENCE [LARGE SCALE GENOMIC DNA]</scope>
    <source>
        <strain evidence="2 3">DSM 24875</strain>
    </source>
</reference>
<evidence type="ECO:0000259" key="1">
    <source>
        <dbReference type="PROSITE" id="PS50943"/>
    </source>
</evidence>
<dbReference type="SUPFAM" id="SSF47413">
    <property type="entry name" value="lambda repressor-like DNA-binding domains"/>
    <property type="match status" value="1"/>
</dbReference>
<proteinExistence type="predicted"/>
<feature type="domain" description="HTH cro/C1-type" evidence="1">
    <location>
        <begin position="11"/>
        <end position="41"/>
    </location>
</feature>
<name>A0A366FLI8_9HYPH</name>
<evidence type="ECO:0000313" key="2">
    <source>
        <dbReference type="EMBL" id="RBP15522.1"/>
    </source>
</evidence>
<dbReference type="Pfam" id="PF01381">
    <property type="entry name" value="HTH_3"/>
    <property type="match status" value="1"/>
</dbReference>
<evidence type="ECO:0000313" key="3">
    <source>
        <dbReference type="Proteomes" id="UP000253529"/>
    </source>
</evidence>
<dbReference type="Gene3D" id="1.10.260.40">
    <property type="entry name" value="lambda repressor-like DNA-binding domains"/>
    <property type="match status" value="1"/>
</dbReference>
<dbReference type="InterPro" id="IPR001387">
    <property type="entry name" value="Cro/C1-type_HTH"/>
</dbReference>
<dbReference type="AlphaFoldDB" id="A0A366FLI8"/>
<dbReference type="SMART" id="SM00530">
    <property type="entry name" value="HTH_XRE"/>
    <property type="match status" value="1"/>
</dbReference>
<dbReference type="InterPro" id="IPR010982">
    <property type="entry name" value="Lambda_DNA-bd_dom_sf"/>
</dbReference>